<dbReference type="STRING" id="44941.A0A397UVL5"/>
<evidence type="ECO:0000313" key="2">
    <source>
        <dbReference type="Proteomes" id="UP000266673"/>
    </source>
</evidence>
<dbReference type="PANTHER" id="PTHR46880">
    <property type="entry name" value="RAS-ASSOCIATING DOMAIN-CONTAINING PROTEIN"/>
    <property type="match status" value="1"/>
</dbReference>
<sequence>MEKYTNRQPDLIDIISSFTIQAEVNKLDIIAKMRCIYLCAKKHLAIEAFPDLMELTNLQIQNKTELVYNKSPITVSPPIFGPKRVISDTAPESLLSNQVSNYATYDNSKAGADFLHAIAIVIEEDILAKVRRSPSWSILIDESNTITHDKTCAIVSKHIVQNIPVLRYLGLIELGETNAEAITNNLKNFFIAKCLIHKN</sequence>
<evidence type="ECO:0000313" key="1">
    <source>
        <dbReference type="EMBL" id="RIB11246.1"/>
    </source>
</evidence>
<name>A0A397UVL5_9GLOM</name>
<dbReference type="OrthoDB" id="2409757at2759"/>
<gene>
    <name evidence="1" type="ORF">C2G38_2262101</name>
</gene>
<dbReference type="PANTHER" id="PTHR46880:SF5">
    <property type="entry name" value="DUF4371 DOMAIN-CONTAINING PROTEIN"/>
    <property type="match status" value="1"/>
</dbReference>
<dbReference type="AlphaFoldDB" id="A0A397UVL5"/>
<protein>
    <recommendedName>
        <fullName evidence="3">DUF4371 domain-containing protein</fullName>
    </recommendedName>
</protein>
<organism evidence="1 2">
    <name type="scientific">Gigaspora rosea</name>
    <dbReference type="NCBI Taxonomy" id="44941"/>
    <lineage>
        <taxon>Eukaryota</taxon>
        <taxon>Fungi</taxon>
        <taxon>Fungi incertae sedis</taxon>
        <taxon>Mucoromycota</taxon>
        <taxon>Glomeromycotina</taxon>
        <taxon>Glomeromycetes</taxon>
        <taxon>Diversisporales</taxon>
        <taxon>Gigasporaceae</taxon>
        <taxon>Gigaspora</taxon>
    </lineage>
</organism>
<evidence type="ECO:0008006" key="3">
    <source>
        <dbReference type="Google" id="ProtNLM"/>
    </source>
</evidence>
<proteinExistence type="predicted"/>
<keyword evidence="2" id="KW-1185">Reference proteome</keyword>
<dbReference type="Proteomes" id="UP000266673">
    <property type="component" value="Unassembled WGS sequence"/>
</dbReference>
<accession>A0A397UVL5</accession>
<reference evidence="1 2" key="1">
    <citation type="submission" date="2018-06" db="EMBL/GenBank/DDBJ databases">
        <title>Comparative genomics reveals the genomic features of Rhizophagus irregularis, R. cerebriforme, R. diaphanum and Gigaspora rosea, and their symbiotic lifestyle signature.</title>
        <authorList>
            <person name="Morin E."/>
            <person name="San Clemente H."/>
            <person name="Chen E.C.H."/>
            <person name="De La Providencia I."/>
            <person name="Hainaut M."/>
            <person name="Kuo A."/>
            <person name="Kohler A."/>
            <person name="Murat C."/>
            <person name="Tang N."/>
            <person name="Roy S."/>
            <person name="Loubradou J."/>
            <person name="Henrissat B."/>
            <person name="Grigoriev I.V."/>
            <person name="Corradi N."/>
            <person name="Roux C."/>
            <person name="Martin F.M."/>
        </authorList>
    </citation>
    <scope>NUCLEOTIDE SEQUENCE [LARGE SCALE GENOMIC DNA]</scope>
    <source>
        <strain evidence="1 2">DAOM 194757</strain>
    </source>
</reference>
<comment type="caution">
    <text evidence="1">The sequence shown here is derived from an EMBL/GenBank/DDBJ whole genome shotgun (WGS) entry which is preliminary data.</text>
</comment>
<dbReference type="EMBL" id="QKWP01001156">
    <property type="protein sequence ID" value="RIB11246.1"/>
    <property type="molecule type" value="Genomic_DNA"/>
</dbReference>